<dbReference type="GO" id="GO:0016887">
    <property type="term" value="F:ATP hydrolysis activity"/>
    <property type="evidence" value="ECO:0007669"/>
    <property type="project" value="InterPro"/>
</dbReference>
<dbReference type="PROSITE" id="PS00211">
    <property type="entry name" value="ABC_TRANSPORTER_1"/>
    <property type="match status" value="1"/>
</dbReference>
<dbReference type="InterPro" id="IPR003439">
    <property type="entry name" value="ABC_transporter-like_ATP-bd"/>
</dbReference>
<dbReference type="Gene3D" id="3.40.50.300">
    <property type="entry name" value="P-loop containing nucleotide triphosphate hydrolases"/>
    <property type="match status" value="1"/>
</dbReference>
<name>A0A2S2CLK7_9PROT</name>
<comment type="function">
    <text evidence="5">Part of the ABC transporter complex HmuTUV involved in hemin import. Responsible for energy coupling to the transport system.</text>
</comment>
<proteinExistence type="predicted"/>
<dbReference type="PANTHER" id="PTHR42794:SF1">
    <property type="entry name" value="HEMIN IMPORT ATP-BINDING PROTEIN HMUV"/>
    <property type="match status" value="1"/>
</dbReference>
<dbReference type="SMART" id="SM00382">
    <property type="entry name" value="AAA"/>
    <property type="match status" value="1"/>
</dbReference>
<gene>
    <name evidence="7" type="ORF">DEW08_03690</name>
</gene>
<evidence type="ECO:0000259" key="6">
    <source>
        <dbReference type="PROSITE" id="PS50893"/>
    </source>
</evidence>
<dbReference type="InterPro" id="IPR027417">
    <property type="entry name" value="P-loop_NTPase"/>
</dbReference>
<sequence length="258" mass="26813">MIEAQEITVRHGHRLILDRVCAVVRPGRLLAILGPNGAGKSTLLGMLAGETAPSGGTVLIGGRPADGWSTRELARYRAVMPQAAGADAEFLTEEVVALGRLPFARTTAALDDAQAVAEAIAAAGAGPLAGRRYGALSGGERQRVQWARVLAQLWSRDAGHGRAVLLDEPTSAMDLRHQGALLAEARRLARRGVAVAAVLHDLNLAAAHADDVLLLSGGRLVASGPAEDLLAPEPLSACYGVPVERLCRADGRPVFATG</sequence>
<dbReference type="Proteomes" id="UP000245629">
    <property type="component" value="Chromosome 1"/>
</dbReference>
<dbReference type="KEGG" id="azz:DEW08_03690"/>
<keyword evidence="8" id="KW-1185">Reference proteome</keyword>
<dbReference type="NCBIfam" id="NF010068">
    <property type="entry name" value="PRK13548.1"/>
    <property type="match status" value="1"/>
</dbReference>
<evidence type="ECO:0000256" key="2">
    <source>
        <dbReference type="ARBA" id="ARBA00022741"/>
    </source>
</evidence>
<keyword evidence="2" id="KW-0547">Nucleotide-binding</keyword>
<accession>A0A2S2CLK7</accession>
<dbReference type="RefSeq" id="WP_109324573.1">
    <property type="nucleotide sequence ID" value="NZ_CP029352.1"/>
</dbReference>
<dbReference type="CDD" id="cd03214">
    <property type="entry name" value="ABC_Iron-Siderophores_B12_Hemin"/>
    <property type="match status" value="1"/>
</dbReference>
<reference evidence="8" key="1">
    <citation type="submission" date="2018-05" db="EMBL/GenBank/DDBJ databases">
        <title>Azospirillum thermophila sp. nov., a novel isolated from hot spring.</title>
        <authorList>
            <person name="Zhao Z."/>
        </authorList>
    </citation>
    <scope>NUCLEOTIDE SEQUENCE [LARGE SCALE GENOMIC DNA]</scope>
    <source>
        <strain evidence="8">CFH 70021</strain>
    </source>
</reference>
<keyword evidence="1" id="KW-0813">Transport</keyword>
<evidence type="ECO:0000313" key="7">
    <source>
        <dbReference type="EMBL" id="AWK85395.1"/>
    </source>
</evidence>
<dbReference type="PROSITE" id="PS50893">
    <property type="entry name" value="ABC_TRANSPORTER_2"/>
    <property type="match status" value="1"/>
</dbReference>
<keyword evidence="3 7" id="KW-0067">ATP-binding</keyword>
<dbReference type="Pfam" id="PF00005">
    <property type="entry name" value="ABC_tran"/>
    <property type="match status" value="1"/>
</dbReference>
<keyword evidence="4" id="KW-1278">Translocase</keyword>
<dbReference type="OrthoDB" id="9810077at2"/>
<dbReference type="GO" id="GO:0005524">
    <property type="term" value="F:ATP binding"/>
    <property type="evidence" value="ECO:0007669"/>
    <property type="project" value="UniProtKB-KW"/>
</dbReference>
<evidence type="ECO:0000256" key="4">
    <source>
        <dbReference type="ARBA" id="ARBA00022967"/>
    </source>
</evidence>
<evidence type="ECO:0000256" key="1">
    <source>
        <dbReference type="ARBA" id="ARBA00022448"/>
    </source>
</evidence>
<dbReference type="InterPro" id="IPR017871">
    <property type="entry name" value="ABC_transporter-like_CS"/>
</dbReference>
<feature type="domain" description="ABC transporter" evidence="6">
    <location>
        <begin position="2"/>
        <end position="242"/>
    </location>
</feature>
<dbReference type="EMBL" id="CP029352">
    <property type="protein sequence ID" value="AWK85395.1"/>
    <property type="molecule type" value="Genomic_DNA"/>
</dbReference>
<evidence type="ECO:0000256" key="3">
    <source>
        <dbReference type="ARBA" id="ARBA00022840"/>
    </source>
</evidence>
<organism evidence="7 8">
    <name type="scientific">Azospirillum thermophilum</name>
    <dbReference type="NCBI Taxonomy" id="2202148"/>
    <lineage>
        <taxon>Bacteria</taxon>
        <taxon>Pseudomonadati</taxon>
        <taxon>Pseudomonadota</taxon>
        <taxon>Alphaproteobacteria</taxon>
        <taxon>Rhodospirillales</taxon>
        <taxon>Azospirillaceae</taxon>
        <taxon>Azospirillum</taxon>
    </lineage>
</organism>
<evidence type="ECO:0000313" key="8">
    <source>
        <dbReference type="Proteomes" id="UP000245629"/>
    </source>
</evidence>
<dbReference type="SUPFAM" id="SSF52540">
    <property type="entry name" value="P-loop containing nucleoside triphosphate hydrolases"/>
    <property type="match status" value="1"/>
</dbReference>
<dbReference type="PANTHER" id="PTHR42794">
    <property type="entry name" value="HEMIN IMPORT ATP-BINDING PROTEIN HMUV"/>
    <property type="match status" value="1"/>
</dbReference>
<dbReference type="InterPro" id="IPR003593">
    <property type="entry name" value="AAA+_ATPase"/>
</dbReference>
<dbReference type="AlphaFoldDB" id="A0A2S2CLK7"/>
<protein>
    <submittedName>
        <fullName evidence="7">Heme ABC transporter ATP-binding protein</fullName>
    </submittedName>
</protein>
<evidence type="ECO:0000256" key="5">
    <source>
        <dbReference type="ARBA" id="ARBA00037066"/>
    </source>
</evidence>